<dbReference type="EMBL" id="QBIY01013432">
    <property type="protein sequence ID" value="RXN04576.1"/>
    <property type="molecule type" value="Genomic_DNA"/>
</dbReference>
<dbReference type="SUPFAM" id="SSF57756">
    <property type="entry name" value="Retrovirus zinc finger-like domains"/>
    <property type="match status" value="1"/>
</dbReference>
<reference evidence="4 6" key="1">
    <citation type="submission" date="2018-03" db="EMBL/GenBank/DDBJ databases">
        <title>Draft genome sequence of Rohu Carp (Labeo rohita).</title>
        <authorList>
            <person name="Das P."/>
            <person name="Kushwaha B."/>
            <person name="Joshi C.G."/>
            <person name="Kumar D."/>
            <person name="Nagpure N.S."/>
            <person name="Sahoo L."/>
            <person name="Das S.P."/>
            <person name="Bit A."/>
            <person name="Patnaik S."/>
            <person name="Meher P.K."/>
            <person name="Jayasankar P."/>
            <person name="Koringa P.G."/>
            <person name="Patel N.V."/>
            <person name="Hinsu A.T."/>
            <person name="Kumar R."/>
            <person name="Pandey M."/>
            <person name="Agarwal S."/>
            <person name="Srivastava S."/>
            <person name="Singh M."/>
            <person name="Iquebal M.A."/>
            <person name="Jaiswal S."/>
            <person name="Angadi U.B."/>
            <person name="Kumar N."/>
            <person name="Raza M."/>
            <person name="Shah T.M."/>
            <person name="Rai A."/>
            <person name="Jena J.K."/>
        </authorList>
    </citation>
    <scope>NUCLEOTIDE SEQUENCE [LARGE SCALE GENOMIC DNA]</scope>
    <source>
        <strain evidence="4">DASCIFA01</strain>
        <tissue evidence="4">Testis</tissue>
    </source>
</reference>
<protein>
    <submittedName>
        <fullName evidence="4">Retrotransposon-derived PEG10</fullName>
    </submittedName>
</protein>
<name>A0A498LCB8_LABRO</name>
<feature type="domain" description="CCHC-type" evidence="3">
    <location>
        <begin position="233"/>
        <end position="247"/>
    </location>
</feature>
<dbReference type="PROSITE" id="PS50158">
    <property type="entry name" value="ZF_CCHC"/>
    <property type="match status" value="1"/>
</dbReference>
<dbReference type="GO" id="GO:0008270">
    <property type="term" value="F:zinc ion binding"/>
    <property type="evidence" value="ECO:0007669"/>
    <property type="project" value="UniProtKB-KW"/>
</dbReference>
<feature type="compositionally biased region" description="Basic and acidic residues" evidence="2">
    <location>
        <begin position="1"/>
        <end position="12"/>
    </location>
</feature>
<dbReference type="GO" id="GO:0003676">
    <property type="term" value="F:nucleic acid binding"/>
    <property type="evidence" value="ECO:0007669"/>
    <property type="project" value="InterPro"/>
</dbReference>
<evidence type="ECO:0000313" key="4">
    <source>
        <dbReference type="EMBL" id="RXN04576.1"/>
    </source>
</evidence>
<organism evidence="4 6">
    <name type="scientific">Labeo rohita</name>
    <name type="common">Indian major carp</name>
    <name type="synonym">Cyprinus rohita</name>
    <dbReference type="NCBI Taxonomy" id="84645"/>
    <lineage>
        <taxon>Eukaryota</taxon>
        <taxon>Metazoa</taxon>
        <taxon>Chordata</taxon>
        <taxon>Craniata</taxon>
        <taxon>Vertebrata</taxon>
        <taxon>Euteleostomi</taxon>
        <taxon>Actinopterygii</taxon>
        <taxon>Neopterygii</taxon>
        <taxon>Teleostei</taxon>
        <taxon>Ostariophysi</taxon>
        <taxon>Cypriniformes</taxon>
        <taxon>Cyprinidae</taxon>
        <taxon>Labeoninae</taxon>
        <taxon>Labeonini</taxon>
        <taxon>Labeo</taxon>
    </lineage>
</organism>
<keyword evidence="1" id="KW-0479">Metal-binding</keyword>
<evidence type="ECO:0000313" key="6">
    <source>
        <dbReference type="Proteomes" id="UP000290572"/>
    </source>
</evidence>
<keyword evidence="1" id="KW-0863">Zinc-finger</keyword>
<dbReference type="Proteomes" id="UP000290572">
    <property type="component" value="Unassembled WGS sequence"/>
</dbReference>
<feature type="region of interest" description="Disordered" evidence="2">
    <location>
        <begin position="190"/>
        <end position="209"/>
    </location>
</feature>
<dbReference type="InterPro" id="IPR005162">
    <property type="entry name" value="Retrotrans_gag_dom"/>
</dbReference>
<gene>
    <name evidence="5" type="ORF">ROHU_016075</name>
    <name evidence="4" type="ORF">ROHU_033930</name>
</gene>
<evidence type="ECO:0000256" key="1">
    <source>
        <dbReference type="PROSITE-ProRule" id="PRU00047"/>
    </source>
</evidence>
<dbReference type="InterPro" id="IPR001878">
    <property type="entry name" value="Znf_CCHC"/>
</dbReference>
<keyword evidence="1" id="KW-0862">Zinc</keyword>
<dbReference type="STRING" id="84645.A0A498LCB8"/>
<evidence type="ECO:0000313" key="5">
    <source>
        <dbReference type="EMBL" id="RXN32633.1"/>
    </source>
</evidence>
<dbReference type="PANTHER" id="PTHR15503:SF36">
    <property type="entry name" value="RETROTRANSPOSON GAG-LIKE PROTEIN 5"/>
    <property type="match status" value="1"/>
</dbReference>
<dbReference type="EMBL" id="QBIY01011357">
    <property type="protein sequence ID" value="RXN32633.1"/>
    <property type="molecule type" value="Genomic_DNA"/>
</dbReference>
<sequence>MAELSGRFRELQDVTSSPTSGVPLSLTQREPEPHANNPPLYDGDPNSCRAFLSQCLLVFALQPRRYATERLKVAYVITLLTGKGREWGSAVWDAGASFCTDFEEFRAEMTKLFDRSVKGDEAASKLARLRQGGRSVTEYAILFKTLAASCDWNEGALRAMFREGLNFDIQDESRLRLRLRRLAPHSSWRLEETLPSKSHPPPQSPLAEPEPMQLGRIRLSAQEKQQRLVQGLCLYCGGSGHFALSCPLKAKAH</sequence>
<dbReference type="PANTHER" id="PTHR15503">
    <property type="entry name" value="LDOC1 RELATED"/>
    <property type="match status" value="1"/>
</dbReference>
<comment type="caution">
    <text evidence="4">The sequence shown here is derived from an EMBL/GenBank/DDBJ whole genome shotgun (WGS) entry which is preliminary data.</text>
</comment>
<feature type="region of interest" description="Disordered" evidence="2">
    <location>
        <begin position="1"/>
        <end position="41"/>
    </location>
</feature>
<accession>A0A498LCB8</accession>
<dbReference type="InterPro" id="IPR036875">
    <property type="entry name" value="Znf_CCHC_sf"/>
</dbReference>
<keyword evidence="6" id="KW-1185">Reference proteome</keyword>
<evidence type="ECO:0000259" key="3">
    <source>
        <dbReference type="PROSITE" id="PS50158"/>
    </source>
</evidence>
<evidence type="ECO:0000256" key="2">
    <source>
        <dbReference type="SAM" id="MobiDB-lite"/>
    </source>
</evidence>
<dbReference type="AlphaFoldDB" id="A0A498LCB8"/>
<dbReference type="InterPro" id="IPR032567">
    <property type="entry name" value="RTL1-rel"/>
</dbReference>
<feature type="compositionally biased region" description="Polar residues" evidence="2">
    <location>
        <begin position="13"/>
        <end position="28"/>
    </location>
</feature>
<dbReference type="Pfam" id="PF03732">
    <property type="entry name" value="Retrotrans_gag"/>
    <property type="match status" value="1"/>
</dbReference>
<proteinExistence type="predicted"/>